<comment type="catalytic activity">
    <reaction evidence="5">
        <text>2-oxo-3-sulfanylpropanoate + [thioredoxin]-dithiol = [thioredoxin]-disulfide + hydrogen sulfide + pyruvate + H(+)</text>
        <dbReference type="Rhea" id="RHEA:21740"/>
        <dbReference type="Rhea" id="RHEA-COMP:10698"/>
        <dbReference type="Rhea" id="RHEA-COMP:10700"/>
        <dbReference type="ChEBI" id="CHEBI:15361"/>
        <dbReference type="ChEBI" id="CHEBI:15378"/>
        <dbReference type="ChEBI" id="CHEBI:29919"/>
        <dbReference type="ChEBI" id="CHEBI:29950"/>
        <dbReference type="ChEBI" id="CHEBI:50058"/>
        <dbReference type="ChEBI" id="CHEBI:57678"/>
        <dbReference type="EC" id="2.8.1.2"/>
    </reaction>
    <physiologicalReaction direction="left-to-right" evidence="5">
        <dbReference type="Rhea" id="RHEA:21741"/>
    </physiologicalReaction>
</comment>
<dbReference type="InterPro" id="IPR036873">
    <property type="entry name" value="Rhodanese-like_dom_sf"/>
</dbReference>
<evidence type="ECO:0000256" key="5">
    <source>
        <dbReference type="ARBA" id="ARBA00051793"/>
    </source>
</evidence>
<dbReference type="InterPro" id="IPR001307">
    <property type="entry name" value="Thiosulphate_STrfase_CS"/>
</dbReference>
<evidence type="ECO:0000313" key="8">
    <source>
        <dbReference type="EMBL" id="ABS64596.1"/>
    </source>
</evidence>
<reference evidence="8 9" key="1">
    <citation type="journal article" date="2011" name="Stand. Genomic Sci.">
        <title>Complete genome sequence of Parvibaculum lavamentivorans type strain (DS-1(T)).</title>
        <authorList>
            <person name="Schleheck D."/>
            <person name="Weiss M."/>
            <person name="Pitluck S."/>
            <person name="Bruce D."/>
            <person name="Land M.L."/>
            <person name="Han S."/>
            <person name="Saunders E."/>
            <person name="Tapia R."/>
            <person name="Detter C."/>
            <person name="Brettin T."/>
            <person name="Han J."/>
            <person name="Woyke T."/>
            <person name="Goodwin L."/>
            <person name="Pennacchio L."/>
            <person name="Nolan M."/>
            <person name="Cook A.M."/>
            <person name="Kjelleberg S."/>
            <person name="Thomas T."/>
        </authorList>
    </citation>
    <scope>NUCLEOTIDE SEQUENCE [LARGE SCALE GENOMIC DNA]</scope>
    <source>
        <strain evidence="9">DS-1 / DSM 13023 / NCIMB 13966</strain>
    </source>
</reference>
<evidence type="ECO:0000256" key="6">
    <source>
        <dbReference type="RuleBase" id="RU000507"/>
    </source>
</evidence>
<dbReference type="FunFam" id="3.40.250.10:FF:000015">
    <property type="entry name" value="Sulfurtransferase"/>
    <property type="match status" value="1"/>
</dbReference>
<dbReference type="GO" id="GO:0004792">
    <property type="term" value="F:thiosulfate-cyanide sulfurtransferase activity"/>
    <property type="evidence" value="ECO:0007669"/>
    <property type="project" value="InterPro"/>
</dbReference>
<organism evidence="8 9">
    <name type="scientific">Parvibaculum lavamentivorans (strain DS-1 / DSM 13023 / NCIMB 13966)</name>
    <dbReference type="NCBI Taxonomy" id="402881"/>
    <lineage>
        <taxon>Bacteria</taxon>
        <taxon>Pseudomonadati</taxon>
        <taxon>Pseudomonadota</taxon>
        <taxon>Alphaproteobacteria</taxon>
        <taxon>Hyphomicrobiales</taxon>
        <taxon>Parvibaculaceae</taxon>
        <taxon>Parvibaculum</taxon>
    </lineage>
</organism>
<dbReference type="RefSeq" id="WP_012111914.1">
    <property type="nucleotide sequence ID" value="NC_009719.1"/>
</dbReference>
<dbReference type="HOGENOM" id="CLU_031618_3_0_5"/>
<dbReference type="PANTHER" id="PTHR11364:SF27">
    <property type="entry name" value="SULFURTRANSFERASE"/>
    <property type="match status" value="1"/>
</dbReference>
<dbReference type="InterPro" id="IPR045078">
    <property type="entry name" value="TST/MPST-like"/>
</dbReference>
<dbReference type="eggNOG" id="COG2897">
    <property type="taxonomic scope" value="Bacteria"/>
</dbReference>
<dbReference type="STRING" id="402881.Plav_2989"/>
<dbReference type="Pfam" id="PF00581">
    <property type="entry name" value="Rhodanese"/>
    <property type="match status" value="2"/>
</dbReference>
<feature type="domain" description="Rhodanese" evidence="7">
    <location>
        <begin position="19"/>
        <end position="136"/>
    </location>
</feature>
<dbReference type="KEGG" id="pla:Plav_2989"/>
<evidence type="ECO:0000313" key="9">
    <source>
        <dbReference type="Proteomes" id="UP000006377"/>
    </source>
</evidence>
<keyword evidence="3 6" id="KW-0808">Transferase</keyword>
<dbReference type="PROSITE" id="PS00683">
    <property type="entry name" value="RHODANESE_2"/>
    <property type="match status" value="1"/>
</dbReference>
<comment type="subcellular location">
    <subcellularLocation>
        <location evidence="1">Cytoplasm</location>
    </subcellularLocation>
</comment>
<dbReference type="SMART" id="SM00450">
    <property type="entry name" value="RHOD"/>
    <property type="match status" value="2"/>
</dbReference>
<dbReference type="Proteomes" id="UP000006377">
    <property type="component" value="Chromosome"/>
</dbReference>
<dbReference type="GO" id="GO:0016784">
    <property type="term" value="F:3-mercaptopyruvate sulfurtransferase activity"/>
    <property type="evidence" value="ECO:0007669"/>
    <property type="project" value="UniProtKB-EC"/>
</dbReference>
<name>A7HXG3_PARL1</name>
<evidence type="ECO:0000256" key="1">
    <source>
        <dbReference type="ARBA" id="ARBA00004496"/>
    </source>
</evidence>
<dbReference type="NCBIfam" id="NF008557">
    <property type="entry name" value="PRK11493.1"/>
    <property type="match status" value="1"/>
</dbReference>
<dbReference type="EMBL" id="CP000774">
    <property type="protein sequence ID" value="ABS64596.1"/>
    <property type="molecule type" value="Genomic_DNA"/>
</dbReference>
<dbReference type="CDD" id="cd01449">
    <property type="entry name" value="TST_Repeat_2"/>
    <property type="match status" value="1"/>
</dbReference>
<dbReference type="GO" id="GO:0005737">
    <property type="term" value="C:cytoplasm"/>
    <property type="evidence" value="ECO:0007669"/>
    <property type="project" value="UniProtKB-SubCell"/>
</dbReference>
<sequence>MFEATSPLVTTEWLEEHLDAPDVRVVDASWYLPQMQRDARAEYEREHIPGAAFFGIDEICDLASPYPHMLPAPEKFSSRVRAMGLGDGNRIVVYDGAGLFSAARVWWMFRVMGHDDVVVLDGGMKKWKAEGRPTDDMKPRASARHFAARRNTGLIRDRAAMLQNIDTCNEQVLDARSAGRFNATEPEPRQGLRGGHIPGSLNLPAGMLVAADGTLKKPDELRALFEKAGIDLSRPVVTTCGSGVTASILALGLAVLGKPQVPVYDGSWAEWGAVTEMPVEV</sequence>
<evidence type="ECO:0000256" key="4">
    <source>
        <dbReference type="ARBA" id="ARBA00022737"/>
    </source>
</evidence>
<dbReference type="Gene3D" id="3.40.250.10">
    <property type="entry name" value="Rhodanese-like domain"/>
    <property type="match status" value="2"/>
</dbReference>
<evidence type="ECO:0000259" key="7">
    <source>
        <dbReference type="PROSITE" id="PS50206"/>
    </source>
</evidence>
<feature type="domain" description="Rhodanese" evidence="7">
    <location>
        <begin position="166"/>
        <end position="280"/>
    </location>
</feature>
<dbReference type="PROSITE" id="PS50206">
    <property type="entry name" value="RHODANESE_3"/>
    <property type="match status" value="2"/>
</dbReference>
<dbReference type="PANTHER" id="PTHR11364">
    <property type="entry name" value="THIOSULFATE SULFERTANSFERASE"/>
    <property type="match status" value="1"/>
</dbReference>
<dbReference type="PROSITE" id="PS00380">
    <property type="entry name" value="RHODANESE_1"/>
    <property type="match status" value="1"/>
</dbReference>
<evidence type="ECO:0000256" key="3">
    <source>
        <dbReference type="ARBA" id="ARBA00022679"/>
    </source>
</evidence>
<gene>
    <name evidence="8" type="ordered locus">Plav_2989</name>
</gene>
<evidence type="ECO:0000256" key="2">
    <source>
        <dbReference type="ARBA" id="ARBA00022490"/>
    </source>
</evidence>
<protein>
    <recommendedName>
        <fullName evidence="6">Sulfurtransferase</fullName>
    </recommendedName>
</protein>
<dbReference type="InterPro" id="IPR001763">
    <property type="entry name" value="Rhodanese-like_dom"/>
</dbReference>
<dbReference type="CDD" id="cd01448">
    <property type="entry name" value="TST_Repeat_1"/>
    <property type="match status" value="1"/>
</dbReference>
<proteinExistence type="predicted"/>
<keyword evidence="9" id="KW-1185">Reference proteome</keyword>
<keyword evidence="4" id="KW-0677">Repeat</keyword>
<dbReference type="AlphaFoldDB" id="A7HXG3"/>
<accession>A7HXG3</accession>
<dbReference type="SUPFAM" id="SSF52821">
    <property type="entry name" value="Rhodanese/Cell cycle control phosphatase"/>
    <property type="match status" value="2"/>
</dbReference>
<dbReference type="OrthoDB" id="9781034at2"/>
<dbReference type="FunFam" id="3.40.250.10:FF:000001">
    <property type="entry name" value="Sulfurtransferase"/>
    <property type="match status" value="1"/>
</dbReference>
<keyword evidence="2" id="KW-0963">Cytoplasm</keyword>